<keyword evidence="4" id="KW-1185">Reference proteome</keyword>
<keyword evidence="2" id="KW-1133">Transmembrane helix</keyword>
<name>A0ABV0IK03_9MICC</name>
<dbReference type="RefSeq" id="WP_347921078.1">
    <property type="nucleotide sequence ID" value="NZ_JBDXMX010000005.1"/>
</dbReference>
<feature type="compositionally biased region" description="Low complexity" evidence="1">
    <location>
        <begin position="1"/>
        <end position="22"/>
    </location>
</feature>
<feature type="transmembrane region" description="Helical" evidence="2">
    <location>
        <begin position="55"/>
        <end position="78"/>
    </location>
</feature>
<feature type="transmembrane region" description="Helical" evidence="2">
    <location>
        <begin position="106"/>
        <end position="133"/>
    </location>
</feature>
<gene>
    <name evidence="3" type="ORF">ABDK96_12430</name>
</gene>
<feature type="transmembrane region" description="Helical" evidence="2">
    <location>
        <begin position="173"/>
        <end position="199"/>
    </location>
</feature>
<feature type="transmembrane region" description="Helical" evidence="2">
    <location>
        <begin position="145"/>
        <end position="167"/>
    </location>
</feature>
<organism evidence="3 4">
    <name type="scientific">Citricoccus nitrophenolicus</name>
    <dbReference type="NCBI Taxonomy" id="863575"/>
    <lineage>
        <taxon>Bacteria</taxon>
        <taxon>Bacillati</taxon>
        <taxon>Actinomycetota</taxon>
        <taxon>Actinomycetes</taxon>
        <taxon>Micrococcales</taxon>
        <taxon>Micrococcaceae</taxon>
        <taxon>Citricoccus</taxon>
    </lineage>
</organism>
<protein>
    <submittedName>
        <fullName evidence="3">Uncharacterized protein</fullName>
    </submittedName>
</protein>
<sequence length="210" mass="22070">MTENPQQPYGAPGQQQPYGNPAFAGQDQPGSKYGTSAYDSGAVGQPMAEPKKWGLLKTLTLVSFAAYVISGILGFFGLDEETIRTQLQDQMEAQGQAVSGEQLDQIVSAGVVGGMAFAIGNLVVAVVLYLVVFFGLRKAKNWARILGTVLAAVGALVTAYGLFGIGTMMDGNAALGIVSLILSIAYIVVNIVWIVIAFSKENNAYVASRA</sequence>
<keyword evidence="2" id="KW-0812">Transmembrane</keyword>
<evidence type="ECO:0000256" key="1">
    <source>
        <dbReference type="SAM" id="MobiDB-lite"/>
    </source>
</evidence>
<accession>A0ABV0IK03</accession>
<dbReference type="EMBL" id="JBDXMX010000005">
    <property type="protein sequence ID" value="MEO9248488.1"/>
    <property type="molecule type" value="Genomic_DNA"/>
</dbReference>
<comment type="caution">
    <text evidence="3">The sequence shown here is derived from an EMBL/GenBank/DDBJ whole genome shotgun (WGS) entry which is preliminary data.</text>
</comment>
<evidence type="ECO:0000313" key="3">
    <source>
        <dbReference type="EMBL" id="MEO9248488.1"/>
    </source>
</evidence>
<dbReference type="Proteomes" id="UP001484097">
    <property type="component" value="Unassembled WGS sequence"/>
</dbReference>
<evidence type="ECO:0000313" key="4">
    <source>
        <dbReference type="Proteomes" id="UP001484097"/>
    </source>
</evidence>
<reference evidence="3 4" key="1">
    <citation type="submission" date="2024-05" db="EMBL/GenBank/DDBJ databases">
        <authorList>
            <person name="Yi C."/>
        </authorList>
    </citation>
    <scope>NUCLEOTIDE SEQUENCE [LARGE SCALE GENOMIC DNA]</scope>
    <source>
        <strain evidence="3 4">XS13</strain>
    </source>
</reference>
<feature type="region of interest" description="Disordered" evidence="1">
    <location>
        <begin position="1"/>
        <end position="36"/>
    </location>
</feature>
<evidence type="ECO:0000256" key="2">
    <source>
        <dbReference type="SAM" id="Phobius"/>
    </source>
</evidence>
<proteinExistence type="predicted"/>
<keyword evidence="2" id="KW-0472">Membrane</keyword>